<dbReference type="Proteomes" id="UP000289886">
    <property type="component" value="Unassembled WGS sequence"/>
</dbReference>
<evidence type="ECO:0000313" key="2">
    <source>
        <dbReference type="EMBL" id="RXN01684.1"/>
    </source>
</evidence>
<comment type="caution">
    <text evidence="2">The sequence shown here is derived from an EMBL/GenBank/DDBJ whole genome shotgun (WGS) entry which is preliminary data.</text>
</comment>
<feature type="compositionally biased region" description="Basic and acidic residues" evidence="1">
    <location>
        <begin position="40"/>
        <end position="52"/>
    </location>
</feature>
<evidence type="ECO:0000313" key="3">
    <source>
        <dbReference type="Proteomes" id="UP000289886"/>
    </source>
</evidence>
<name>A0A662Z0S3_ACIRT</name>
<accession>A0A662Z0S3</accession>
<keyword evidence="3" id="KW-1185">Reference proteome</keyword>
<reference evidence="2 3" key="1">
    <citation type="submission" date="2019-01" db="EMBL/GenBank/DDBJ databases">
        <title>Draft Genome and Complete Hox-Cluster Characterization of the Sterlet Sturgeon (Acipenser ruthenus).</title>
        <authorList>
            <person name="Wei Q."/>
        </authorList>
    </citation>
    <scope>NUCLEOTIDE SEQUENCE [LARGE SCALE GENOMIC DNA]</scope>
    <source>
        <strain evidence="2">WHYD16114868_AA</strain>
        <tissue evidence="2">Blood</tissue>
    </source>
</reference>
<protein>
    <submittedName>
        <fullName evidence="2">Uncharacterized protein</fullName>
    </submittedName>
</protein>
<proteinExistence type="predicted"/>
<evidence type="ECO:0000256" key="1">
    <source>
        <dbReference type="SAM" id="MobiDB-lite"/>
    </source>
</evidence>
<dbReference type="EMBL" id="SCEB01000025">
    <property type="protein sequence ID" value="RXN01684.1"/>
    <property type="molecule type" value="Genomic_DNA"/>
</dbReference>
<feature type="region of interest" description="Disordered" evidence="1">
    <location>
        <begin position="22"/>
        <end position="52"/>
    </location>
</feature>
<organism evidence="2 3">
    <name type="scientific">Acipenser ruthenus</name>
    <name type="common">Sterlet sturgeon</name>
    <dbReference type="NCBI Taxonomy" id="7906"/>
    <lineage>
        <taxon>Eukaryota</taxon>
        <taxon>Metazoa</taxon>
        <taxon>Chordata</taxon>
        <taxon>Craniata</taxon>
        <taxon>Vertebrata</taxon>
        <taxon>Euteleostomi</taxon>
        <taxon>Actinopterygii</taxon>
        <taxon>Chondrostei</taxon>
        <taxon>Acipenseriformes</taxon>
        <taxon>Acipenseridae</taxon>
        <taxon>Acipenser</taxon>
    </lineage>
</organism>
<gene>
    <name evidence="2" type="ORF">EOD39_5693</name>
</gene>
<sequence>MCGLETPFSVVQINYNSQKTLRPEGKAVNGSAVTGTTDPEEAHRDKGTQQGI</sequence>
<dbReference type="AlphaFoldDB" id="A0A662Z0S3"/>